<keyword evidence="6" id="KW-1185">Reference proteome</keyword>
<evidence type="ECO:0000259" key="4">
    <source>
        <dbReference type="PROSITE" id="PS51203"/>
    </source>
</evidence>
<dbReference type="PANTHER" id="PTHR11527">
    <property type="entry name" value="HEAT-SHOCK PROTEIN 20 FAMILY MEMBER"/>
    <property type="match status" value="1"/>
</dbReference>
<evidence type="ECO:0000313" key="6">
    <source>
        <dbReference type="Proteomes" id="UP001357223"/>
    </source>
</evidence>
<dbReference type="Gene3D" id="2.60.40.790">
    <property type="match status" value="1"/>
</dbReference>
<name>A0ABZ2CAI6_9BACI</name>
<feature type="domain" description="SHSP" evidence="3">
    <location>
        <begin position="41"/>
        <end position="152"/>
    </location>
</feature>
<feature type="domain" description="CS" evidence="4">
    <location>
        <begin position="47"/>
        <end position="152"/>
    </location>
</feature>
<evidence type="ECO:0000259" key="3">
    <source>
        <dbReference type="PROSITE" id="PS01031"/>
    </source>
</evidence>
<gene>
    <name evidence="5" type="ORF">R4Z09_26450</name>
</gene>
<dbReference type="InterPro" id="IPR008978">
    <property type="entry name" value="HSP20-like_chaperone"/>
</dbReference>
<protein>
    <submittedName>
        <fullName evidence="5">Hsp20 family protein</fullName>
    </submittedName>
</protein>
<evidence type="ECO:0000256" key="1">
    <source>
        <dbReference type="PROSITE-ProRule" id="PRU00285"/>
    </source>
</evidence>
<evidence type="ECO:0000313" key="5">
    <source>
        <dbReference type="EMBL" id="WVX80745.1"/>
    </source>
</evidence>
<dbReference type="SUPFAM" id="SSF49764">
    <property type="entry name" value="HSP20-like chaperones"/>
    <property type="match status" value="1"/>
</dbReference>
<dbReference type="RefSeq" id="WP_338449676.1">
    <property type="nucleotide sequence ID" value="NZ_CP137640.1"/>
</dbReference>
<dbReference type="EMBL" id="CP137640">
    <property type="protein sequence ID" value="WVX80745.1"/>
    <property type="molecule type" value="Genomic_DNA"/>
</dbReference>
<reference evidence="5 6" key="1">
    <citation type="submission" date="2023-10" db="EMBL/GenBank/DDBJ databases">
        <title>Niallia locisalis sp.nov. isolated from a salt pond sample.</title>
        <authorList>
            <person name="Li X.-J."/>
            <person name="Dong L."/>
        </authorList>
    </citation>
    <scope>NUCLEOTIDE SEQUENCE [LARGE SCALE GENOMIC DNA]</scope>
    <source>
        <strain evidence="5 6">DSM 29761</strain>
    </source>
</reference>
<organism evidence="5 6">
    <name type="scientific">Niallia oryzisoli</name>
    <dbReference type="NCBI Taxonomy" id="1737571"/>
    <lineage>
        <taxon>Bacteria</taxon>
        <taxon>Bacillati</taxon>
        <taxon>Bacillota</taxon>
        <taxon>Bacilli</taxon>
        <taxon>Bacillales</taxon>
        <taxon>Bacillaceae</taxon>
        <taxon>Niallia</taxon>
    </lineage>
</organism>
<evidence type="ECO:0000256" key="2">
    <source>
        <dbReference type="RuleBase" id="RU003616"/>
    </source>
</evidence>
<proteinExistence type="inferred from homology"/>
<sequence length="152" mass="17734">MSERKKNESDFSLGELMRPLTHFFNEKPIKGLLQQMDELFQKPFLFTPSFNVDVTETENEYRITSELPGINREQIDIDIIDHYLTISIQSSESITEEDENRAVIRRQQSMQRSSRTIALPQPINEKTVKASYKDGLLQITVPKLRGKKIYLE</sequence>
<dbReference type="PROSITE" id="PS51203">
    <property type="entry name" value="CS"/>
    <property type="match status" value="1"/>
</dbReference>
<dbReference type="InterPro" id="IPR007052">
    <property type="entry name" value="CS_dom"/>
</dbReference>
<dbReference type="PROSITE" id="PS01031">
    <property type="entry name" value="SHSP"/>
    <property type="match status" value="1"/>
</dbReference>
<dbReference type="InterPro" id="IPR002068">
    <property type="entry name" value="A-crystallin/Hsp20_dom"/>
</dbReference>
<accession>A0ABZ2CAI6</accession>
<comment type="similarity">
    <text evidence="1 2">Belongs to the small heat shock protein (HSP20) family.</text>
</comment>
<dbReference type="Pfam" id="PF00011">
    <property type="entry name" value="HSP20"/>
    <property type="match status" value="1"/>
</dbReference>
<dbReference type="Proteomes" id="UP001357223">
    <property type="component" value="Chromosome"/>
</dbReference>
<dbReference type="InterPro" id="IPR031107">
    <property type="entry name" value="Small_HSP"/>
</dbReference>